<dbReference type="Pfam" id="PF03446">
    <property type="entry name" value="NAD_binding_2"/>
    <property type="match status" value="1"/>
</dbReference>
<feature type="domain" description="3-hydroxyisobutyrate dehydrogenase-like NAD-binding" evidence="6">
    <location>
        <begin position="171"/>
        <end position="291"/>
    </location>
</feature>
<dbReference type="Gene3D" id="3.40.50.720">
    <property type="entry name" value="NAD(P)-binding Rossmann-like Domain"/>
    <property type="match status" value="1"/>
</dbReference>
<dbReference type="Pfam" id="PF14833">
    <property type="entry name" value="NAD_binding_11"/>
    <property type="match status" value="1"/>
</dbReference>
<dbReference type="SUPFAM" id="SSF48179">
    <property type="entry name" value="6-phosphogluconate dehydrogenase C-terminal domain-like"/>
    <property type="match status" value="1"/>
</dbReference>
<dbReference type="PANTHER" id="PTHR43060">
    <property type="entry name" value="3-HYDROXYISOBUTYRATE DEHYDROGENASE-LIKE 1, MITOCHONDRIAL-RELATED"/>
    <property type="match status" value="1"/>
</dbReference>
<dbReference type="AlphaFoldDB" id="A0A3S0W308"/>
<proteinExistence type="inferred from homology"/>
<dbReference type="OrthoDB" id="9786703at2"/>
<dbReference type="InterPro" id="IPR036291">
    <property type="entry name" value="NAD(P)-bd_dom_sf"/>
</dbReference>
<keyword evidence="8" id="KW-1185">Reference proteome</keyword>
<name>A0A3S0W308_9BACI</name>
<accession>A0A3S0W308</accession>
<dbReference type="SUPFAM" id="SSF51735">
    <property type="entry name" value="NAD(P)-binding Rossmann-fold domains"/>
    <property type="match status" value="1"/>
</dbReference>
<feature type="domain" description="6-phosphogluconate dehydrogenase NADP-binding" evidence="5">
    <location>
        <begin position="10"/>
        <end position="166"/>
    </location>
</feature>
<dbReference type="EMBL" id="RYZZ01000038">
    <property type="protein sequence ID" value="RUQ25817.1"/>
    <property type="molecule type" value="Genomic_DNA"/>
</dbReference>
<gene>
    <name evidence="7" type="ORF">ELQ35_19700</name>
</gene>
<dbReference type="PIRSF" id="PIRSF000103">
    <property type="entry name" value="HIBADH"/>
    <property type="match status" value="1"/>
</dbReference>
<protein>
    <submittedName>
        <fullName evidence="7">NAD(P)-dependent oxidoreductase</fullName>
    </submittedName>
</protein>
<organism evidence="7 8">
    <name type="scientific">Peribacillus cavernae</name>
    <dbReference type="NCBI Taxonomy" id="1674310"/>
    <lineage>
        <taxon>Bacteria</taxon>
        <taxon>Bacillati</taxon>
        <taxon>Bacillota</taxon>
        <taxon>Bacilli</taxon>
        <taxon>Bacillales</taxon>
        <taxon>Bacillaceae</taxon>
        <taxon>Peribacillus</taxon>
    </lineage>
</organism>
<evidence type="ECO:0000256" key="3">
    <source>
        <dbReference type="ARBA" id="ARBA00023027"/>
    </source>
</evidence>
<dbReference type="InterPro" id="IPR013328">
    <property type="entry name" value="6PGD_dom2"/>
</dbReference>
<comment type="similarity">
    <text evidence="1">Belongs to the HIBADH-related family.</text>
</comment>
<feature type="active site" evidence="4">
    <location>
        <position position="177"/>
    </location>
</feature>
<dbReference type="PANTHER" id="PTHR43060:SF15">
    <property type="entry name" value="3-HYDROXYISOBUTYRATE DEHYDROGENASE-LIKE 1, MITOCHONDRIAL-RELATED"/>
    <property type="match status" value="1"/>
</dbReference>
<keyword evidence="2" id="KW-0560">Oxidoreductase</keyword>
<evidence type="ECO:0000259" key="6">
    <source>
        <dbReference type="Pfam" id="PF14833"/>
    </source>
</evidence>
<evidence type="ECO:0000313" key="7">
    <source>
        <dbReference type="EMBL" id="RUQ25817.1"/>
    </source>
</evidence>
<reference evidence="7 8" key="1">
    <citation type="submission" date="2018-12" db="EMBL/GenBank/DDBJ databases">
        <title>Bacillus chawlae sp. nov., Bacillus glennii sp. nov., and Bacillus saganii sp. nov. Isolated from the Vehicle Assembly Building at Kennedy Space Center where the Viking Spacecraft were Assembled.</title>
        <authorList>
            <person name="Seuylemezian A."/>
            <person name="Vaishampayan P."/>
        </authorList>
    </citation>
    <scope>NUCLEOTIDE SEQUENCE [LARGE SCALE GENOMIC DNA]</scope>
    <source>
        <strain evidence="7 8">L5</strain>
    </source>
</reference>
<evidence type="ECO:0000313" key="8">
    <source>
        <dbReference type="Proteomes" id="UP000267430"/>
    </source>
</evidence>
<dbReference type="InterPro" id="IPR008927">
    <property type="entry name" value="6-PGluconate_DH-like_C_sf"/>
</dbReference>
<sequence length="301" mass="32264">MEFIKEETVIGFIGTGVMGTSMARNLLKAGYPVHVYTRTKKKAEELIQEGCIWRNSISQLAGSAKVIITMVGDPTDVKEVYFGEFGIFQSTSPGTYLIDMSSSSPMLAKEIHQEALQYNLFALDAPVSGGDIGARDGKLAIMVGGDRSVFEAMRPIFSVLGENLVLQGEAGAGQHTKICNQVAAASTMIGVCEALVYAEKAGLDQTAVLKSIETGAAGSWSLSNLGPKMIAGNFEPGFFVKHFIKDMLIALESAKEMGLNTPGLELAKNMYVELSKSGEDTSGTQALIKLYKINVERVTNS</sequence>
<evidence type="ECO:0000256" key="4">
    <source>
        <dbReference type="PIRSR" id="PIRSR000103-1"/>
    </source>
</evidence>
<evidence type="ECO:0000256" key="1">
    <source>
        <dbReference type="ARBA" id="ARBA00009080"/>
    </source>
</evidence>
<dbReference type="Proteomes" id="UP000267430">
    <property type="component" value="Unassembled WGS sequence"/>
</dbReference>
<dbReference type="InterPro" id="IPR029154">
    <property type="entry name" value="HIBADH-like_NADP-bd"/>
</dbReference>
<keyword evidence="3" id="KW-0520">NAD</keyword>
<evidence type="ECO:0000259" key="5">
    <source>
        <dbReference type="Pfam" id="PF03446"/>
    </source>
</evidence>
<dbReference type="RefSeq" id="WP_126866891.1">
    <property type="nucleotide sequence ID" value="NZ_JAUSTX010000027.1"/>
</dbReference>
<dbReference type="GO" id="GO:0051287">
    <property type="term" value="F:NAD binding"/>
    <property type="evidence" value="ECO:0007669"/>
    <property type="project" value="InterPro"/>
</dbReference>
<dbReference type="Gene3D" id="1.10.1040.10">
    <property type="entry name" value="N-(1-d-carboxylethyl)-l-norvaline Dehydrogenase, domain 2"/>
    <property type="match status" value="1"/>
</dbReference>
<dbReference type="GO" id="GO:0016491">
    <property type="term" value="F:oxidoreductase activity"/>
    <property type="evidence" value="ECO:0007669"/>
    <property type="project" value="UniProtKB-KW"/>
</dbReference>
<dbReference type="InterPro" id="IPR015815">
    <property type="entry name" value="HIBADH-related"/>
</dbReference>
<evidence type="ECO:0000256" key="2">
    <source>
        <dbReference type="ARBA" id="ARBA00023002"/>
    </source>
</evidence>
<dbReference type="InterPro" id="IPR006115">
    <property type="entry name" value="6PGDH_NADP-bd"/>
</dbReference>
<comment type="caution">
    <text evidence="7">The sequence shown here is derived from an EMBL/GenBank/DDBJ whole genome shotgun (WGS) entry which is preliminary data.</text>
</comment>
<dbReference type="GO" id="GO:0050661">
    <property type="term" value="F:NADP binding"/>
    <property type="evidence" value="ECO:0007669"/>
    <property type="project" value="InterPro"/>
</dbReference>